<dbReference type="Gene3D" id="3.40.50.12780">
    <property type="entry name" value="N-terminal domain of ligase-like"/>
    <property type="match status" value="1"/>
</dbReference>
<dbReference type="EMBL" id="CP133838">
    <property type="protein sequence ID" value="WMY72584.1"/>
    <property type="molecule type" value="Genomic_DNA"/>
</dbReference>
<dbReference type="InterPro" id="IPR042099">
    <property type="entry name" value="ANL_N_sf"/>
</dbReference>
<dbReference type="PANTHER" id="PTHR36932:SF1">
    <property type="entry name" value="CAPSULAR POLYSACCHARIDE BIOSYNTHESIS PROTEIN"/>
    <property type="match status" value="1"/>
</dbReference>
<dbReference type="PANTHER" id="PTHR36932">
    <property type="entry name" value="CAPSULAR POLYSACCHARIDE BIOSYNTHESIS PROTEIN"/>
    <property type="match status" value="1"/>
</dbReference>
<organism evidence="1 2">
    <name type="scientific">Buttiauxella selenatireducens</name>
    <dbReference type="NCBI Taxonomy" id="3073902"/>
    <lineage>
        <taxon>Bacteria</taxon>
        <taxon>Pseudomonadati</taxon>
        <taxon>Pseudomonadota</taxon>
        <taxon>Gammaproteobacteria</taxon>
        <taxon>Enterobacterales</taxon>
        <taxon>Enterobacteriaceae</taxon>
        <taxon>Buttiauxella</taxon>
    </lineage>
</organism>
<dbReference type="RefSeq" id="WP_309874598.1">
    <property type="nucleotide sequence ID" value="NZ_CP133838.1"/>
</dbReference>
<keyword evidence="2" id="KW-1185">Reference proteome</keyword>
<sequence length="408" mass="46777">MQTKHQLPMEIVRYIQDIPIYQSSITNGYFPVLDKPTLAENFPANWMTPALAEALVTGEAEMVLSTGTNHARMQIIRPPLFLLHSYYELWSQHPDIGDSWEKGCQRVSLTTVLATEHVQRINNKKSGVLADRESRRLDARTLYLNKQLEPAKWSRASIIRILDDIKFVQQQHPCGLYHLDCSSYHLVHFLLKLVEFGLEKEFPEPASIIHAYEFTPANVRAFLIDRFNCPVIDLFGSTELGYLFYNDRQGQYYPHTNKMHLELIPLEEGSTIYSLIVSSIRNPWMPLIRYRSGDCVQTTDNTADPNKVRRVCGREKEMLVTNKRLMSQADFDDLIAIFASNIFIYHLHKKNSNTLELSYTTFNAEPVAADNINKLKQAISTTTGMSVSITWCTFMGIGKSGKYAWISQ</sequence>
<evidence type="ECO:0000313" key="1">
    <source>
        <dbReference type="EMBL" id="WMY72584.1"/>
    </source>
</evidence>
<reference evidence="1 2" key="1">
    <citation type="submission" date="2023-09" db="EMBL/GenBank/DDBJ databases">
        <title>Buttiauxella selenatireducens sp. nov., isolated from the rhizosphere of Cardamine hupingshanesis.</title>
        <authorList>
            <person name="Zhang S."/>
            <person name="Xu Z."/>
            <person name="Wang H."/>
            <person name="Guo Y."/>
        </authorList>
    </citation>
    <scope>NUCLEOTIDE SEQUENCE [LARGE SCALE GENOMIC DNA]</scope>
    <source>
        <strain evidence="1 2">R73</strain>
    </source>
</reference>
<protein>
    <recommendedName>
        <fullName evidence="3">Phenylacetate-CoA ligase</fullName>
    </recommendedName>
</protein>
<evidence type="ECO:0008006" key="3">
    <source>
        <dbReference type="Google" id="ProtNLM"/>
    </source>
</evidence>
<gene>
    <name evidence="1" type="ORF">RHD99_13955</name>
</gene>
<name>A0ABY9S507_9ENTR</name>
<evidence type="ECO:0000313" key="2">
    <source>
        <dbReference type="Proteomes" id="UP001246690"/>
    </source>
</evidence>
<dbReference type="InterPro" id="IPR053158">
    <property type="entry name" value="CapK_Type1_Caps_Biosynth"/>
</dbReference>
<proteinExistence type="predicted"/>
<accession>A0ABY9S507</accession>
<dbReference type="Proteomes" id="UP001246690">
    <property type="component" value="Chromosome"/>
</dbReference>